<reference evidence="2" key="1">
    <citation type="submission" date="2023-06" db="EMBL/GenBank/DDBJ databases">
        <title>Survivors Of The Sea: Transcriptome response of Skeletonema marinoi to long-term dormancy.</title>
        <authorList>
            <person name="Pinder M.I.M."/>
            <person name="Kourtchenko O."/>
            <person name="Robertson E.K."/>
            <person name="Larsson T."/>
            <person name="Maumus F."/>
            <person name="Osuna-Cruz C.M."/>
            <person name="Vancaester E."/>
            <person name="Stenow R."/>
            <person name="Vandepoele K."/>
            <person name="Ploug H."/>
            <person name="Bruchert V."/>
            <person name="Godhe A."/>
            <person name="Topel M."/>
        </authorList>
    </citation>
    <scope>NUCLEOTIDE SEQUENCE</scope>
    <source>
        <strain evidence="2">R05AC</strain>
    </source>
</reference>
<keyword evidence="3" id="KW-1185">Reference proteome</keyword>
<dbReference type="Proteomes" id="UP001224775">
    <property type="component" value="Unassembled WGS sequence"/>
</dbReference>
<evidence type="ECO:0000256" key="1">
    <source>
        <dbReference type="SAM" id="MobiDB-lite"/>
    </source>
</evidence>
<accession>A0AAD9D4E0</accession>
<feature type="region of interest" description="Disordered" evidence="1">
    <location>
        <begin position="138"/>
        <end position="205"/>
    </location>
</feature>
<organism evidence="2 3">
    <name type="scientific">Skeletonema marinoi</name>
    <dbReference type="NCBI Taxonomy" id="267567"/>
    <lineage>
        <taxon>Eukaryota</taxon>
        <taxon>Sar</taxon>
        <taxon>Stramenopiles</taxon>
        <taxon>Ochrophyta</taxon>
        <taxon>Bacillariophyta</taxon>
        <taxon>Coscinodiscophyceae</taxon>
        <taxon>Thalassiosirophycidae</taxon>
        <taxon>Thalassiosirales</taxon>
        <taxon>Skeletonemataceae</taxon>
        <taxon>Skeletonema</taxon>
        <taxon>Skeletonema marinoi-dohrnii complex</taxon>
    </lineage>
</organism>
<evidence type="ECO:0000313" key="2">
    <source>
        <dbReference type="EMBL" id="KAK1733571.1"/>
    </source>
</evidence>
<comment type="caution">
    <text evidence="2">The sequence shown here is derived from an EMBL/GenBank/DDBJ whole genome shotgun (WGS) entry which is preliminary data.</text>
</comment>
<proteinExistence type="predicted"/>
<name>A0AAD9D4E0_9STRA</name>
<dbReference type="EMBL" id="JATAAI010000047">
    <property type="protein sequence ID" value="KAK1733571.1"/>
    <property type="molecule type" value="Genomic_DNA"/>
</dbReference>
<feature type="compositionally biased region" description="Basic and acidic residues" evidence="1">
    <location>
        <begin position="164"/>
        <end position="175"/>
    </location>
</feature>
<gene>
    <name evidence="2" type="ORF">QTG54_015744</name>
</gene>
<sequence>MSDTETDLSSNSEEENDGGYSREELFVKDLFTVYFLSEANSSGIKRCRNGMDASANEVKIQIYNTFQIGANKILLDSILHHTSLDETTISILKDEAMRDVEIMSKTVSDDVEAVDIRLTQSTAHDELPAEQMQSAIASISSDGDTSTISGSSSEVLASNNVGGHRREREPSESDNPRPQQRRRGNNDASTSIVQAQSDSKKTKRRGEIIEYDEEEVKQRVRNDMEKIKEKYESLNHGTEVNIGIGSDSLLLQMAACTLMKKICSGKGLLESISAVMGHLMCVCEGTYTSRRRLVSNLRDEATALETLPTFDSRDSMGSLLTSLNKNKSINESKVLGNVGQMASASDVVRHVDSIEKNMTTELLKAYSVNDQSYKNFLLILANVWTGVKVLSLWRMDEIFNLLKDQFALSEKAKAFYRLKCSCEFDESMSVLDFLEEVLLPLSNIQEYEMEVVTLLLVIKDILTNPGISRVRKDLQATRKQMILDKFALAQSMDINGNVVSGDEDHLGSGSDAYDRRRREAVNAFFNLVMEKHIERKLPTQLLASRGGFALGILRLSSSDMTRTCNKFTSEFLFGTSREDKHTADAFRHVNGADDEALKGLKAAILKEKINKNDTSFRGEKKITICTTAQMKSFEELGEFANGDDF</sequence>
<dbReference type="AlphaFoldDB" id="A0AAD9D4E0"/>
<protein>
    <submittedName>
        <fullName evidence="2">Uncharacterized protein</fullName>
    </submittedName>
</protein>
<feature type="compositionally biased region" description="Polar residues" evidence="1">
    <location>
        <begin position="186"/>
        <end position="197"/>
    </location>
</feature>
<evidence type="ECO:0000313" key="3">
    <source>
        <dbReference type="Proteomes" id="UP001224775"/>
    </source>
</evidence>
<feature type="compositionally biased region" description="Low complexity" evidence="1">
    <location>
        <begin position="138"/>
        <end position="153"/>
    </location>
</feature>